<dbReference type="EMBL" id="VSSQ01025097">
    <property type="protein sequence ID" value="MPM73007.1"/>
    <property type="molecule type" value="Genomic_DNA"/>
</dbReference>
<dbReference type="InterPro" id="IPR000979">
    <property type="entry name" value="Phosphodiesterase_MJ0936/Vps29"/>
</dbReference>
<evidence type="ECO:0000259" key="1">
    <source>
        <dbReference type="Pfam" id="PF12850"/>
    </source>
</evidence>
<dbReference type="Pfam" id="PF12850">
    <property type="entry name" value="Metallophos_2"/>
    <property type="match status" value="1"/>
</dbReference>
<dbReference type="InterPro" id="IPR029052">
    <property type="entry name" value="Metallo-depent_PP-like"/>
</dbReference>
<organism evidence="2">
    <name type="scientific">bioreactor metagenome</name>
    <dbReference type="NCBI Taxonomy" id="1076179"/>
    <lineage>
        <taxon>unclassified sequences</taxon>
        <taxon>metagenomes</taxon>
        <taxon>ecological metagenomes</taxon>
    </lineage>
</organism>
<proteinExistence type="predicted"/>
<dbReference type="Gene3D" id="3.60.21.10">
    <property type="match status" value="1"/>
</dbReference>
<name>A0A645C774_9ZZZZ</name>
<evidence type="ECO:0000313" key="2">
    <source>
        <dbReference type="EMBL" id="MPM73007.1"/>
    </source>
</evidence>
<comment type="caution">
    <text evidence="2">The sequence shown here is derived from an EMBL/GenBank/DDBJ whole genome shotgun (WGS) entry which is preliminary data.</text>
</comment>
<sequence length="181" mass="20099">MTPTYLITSDIHGSVRVLERVLEKARAFKADAILIAGDLCPPENPLFSALLRQEIPVHSVRGNCDSSYEFSNAALSLPPLVWRTVWKGRGLVMTHGDRFPSPYGLDLKKGDIFLCGHTHVPKVQMDAEGILTINPGSPTYPRTSLGPSYAIMDAEGISIRAFDDDRYLPSLQYDFFDESDQ</sequence>
<dbReference type="PANTHER" id="PTHR11124">
    <property type="entry name" value="VACUOLAR SORTING PROTEIN VPS29"/>
    <property type="match status" value="1"/>
</dbReference>
<dbReference type="InterPro" id="IPR024654">
    <property type="entry name" value="Calcineurin-like_PHP_lpxH"/>
</dbReference>
<protein>
    <recommendedName>
        <fullName evidence="1">Calcineurin-like phosphoesterase domain-containing protein</fullName>
    </recommendedName>
</protein>
<dbReference type="AlphaFoldDB" id="A0A645C774"/>
<dbReference type="SUPFAM" id="SSF56300">
    <property type="entry name" value="Metallo-dependent phosphatases"/>
    <property type="match status" value="1"/>
</dbReference>
<dbReference type="NCBIfam" id="TIGR00040">
    <property type="entry name" value="yfcE"/>
    <property type="match status" value="1"/>
</dbReference>
<feature type="domain" description="Calcineurin-like phosphoesterase" evidence="1">
    <location>
        <begin position="6"/>
        <end position="155"/>
    </location>
</feature>
<gene>
    <name evidence="2" type="ORF">SDC9_119983</name>
</gene>
<accession>A0A645C774</accession>
<reference evidence="2" key="1">
    <citation type="submission" date="2019-08" db="EMBL/GenBank/DDBJ databases">
        <authorList>
            <person name="Kucharzyk K."/>
            <person name="Murdoch R.W."/>
            <person name="Higgins S."/>
            <person name="Loffler F."/>
        </authorList>
    </citation>
    <scope>NUCLEOTIDE SEQUENCE</scope>
</reference>